<sequence length="308" mass="34228">MLHEFRVGDQIRHVSFLRLQKSGVAASGGMFARGSLSDKSGTLNFITFNQEVVEFLKELSSQVVVVHGTVQADRYGGDGARQVVVERLELPTEDEDLSHLIPSTTKDIDFYKQLLQELIAGISKPHLKGLLTSLFSGDTYKKFVKSPAAMSYHHAYTGGLLEHSVDVARLAQAMARECPGVEPDFVVAGALLHDIGKIRELSPDVGFEYTEVGRYIGHLTLGALMVEKVMTKVQDFPRQDALNLMHILLSHHGSMDKGSPVGCVTKESLIVHYADELNAVLNQFDELEKNNKGEWQYHKMLGRQVRVK</sequence>
<accession>A0A348AP14</accession>
<dbReference type="KEGG" id="mana:MAMMFC1_03517"/>
<name>A0A348AP14_9FIRM</name>
<reference evidence="3 4" key="1">
    <citation type="journal article" date="2018" name="Int. J. Syst. Evol. Microbiol.">
        <title>Methylomusa anaerophila gen. nov., sp. nov., an anaerobic methanol-utilizing bacterium isolated from a microbial fuel cell.</title>
        <authorList>
            <person name="Amano N."/>
            <person name="Yamamuro A."/>
            <person name="Miyahara M."/>
            <person name="Kouzuma A."/>
            <person name="Abe T."/>
            <person name="Watanabe K."/>
        </authorList>
    </citation>
    <scope>NUCLEOTIDE SEQUENCE [LARGE SCALE GENOMIC DNA]</scope>
    <source>
        <strain evidence="3 4">MMFC1</strain>
    </source>
</reference>
<dbReference type="OrthoDB" id="9778453at2"/>
<feature type="domain" description="HD/PDEase" evidence="2">
    <location>
        <begin position="156"/>
        <end position="289"/>
    </location>
</feature>
<dbReference type="PANTHER" id="PTHR37294">
    <property type="entry name" value="3'-5' EXORIBONUCLEASE YHAM"/>
    <property type="match status" value="1"/>
</dbReference>
<proteinExistence type="predicted"/>
<dbReference type="InterPro" id="IPR003607">
    <property type="entry name" value="HD/PDEase_dom"/>
</dbReference>
<dbReference type="GO" id="GO:0031125">
    <property type="term" value="P:rRNA 3'-end processing"/>
    <property type="evidence" value="ECO:0007669"/>
    <property type="project" value="TreeGrafter"/>
</dbReference>
<dbReference type="AlphaFoldDB" id="A0A348AP14"/>
<evidence type="ECO:0000256" key="1">
    <source>
        <dbReference type="ARBA" id="ARBA00022801"/>
    </source>
</evidence>
<gene>
    <name evidence="3" type="primary">yhaM</name>
    <name evidence="3" type="ORF">MAMMFC1_03517</name>
</gene>
<keyword evidence="4" id="KW-1185">Reference proteome</keyword>
<dbReference type="InterPro" id="IPR006675">
    <property type="entry name" value="HDIG_dom"/>
</dbReference>
<dbReference type="InterPro" id="IPR050798">
    <property type="entry name" value="YhaM_exoribonuc/phosphodiest"/>
</dbReference>
<dbReference type="Pfam" id="PF01966">
    <property type="entry name" value="HD"/>
    <property type="match status" value="1"/>
</dbReference>
<organism evidence="3 4">
    <name type="scientific">Methylomusa anaerophila</name>
    <dbReference type="NCBI Taxonomy" id="1930071"/>
    <lineage>
        <taxon>Bacteria</taxon>
        <taxon>Bacillati</taxon>
        <taxon>Bacillota</taxon>
        <taxon>Negativicutes</taxon>
        <taxon>Selenomonadales</taxon>
        <taxon>Sporomusaceae</taxon>
        <taxon>Methylomusa</taxon>
    </lineage>
</organism>
<evidence type="ECO:0000313" key="4">
    <source>
        <dbReference type="Proteomes" id="UP000276437"/>
    </source>
</evidence>
<dbReference type="CDD" id="cd00077">
    <property type="entry name" value="HDc"/>
    <property type="match status" value="1"/>
</dbReference>
<dbReference type="NCBIfam" id="TIGR00277">
    <property type="entry name" value="HDIG"/>
    <property type="match status" value="1"/>
</dbReference>
<dbReference type="GO" id="GO:0016787">
    <property type="term" value="F:hydrolase activity"/>
    <property type="evidence" value="ECO:0007669"/>
    <property type="project" value="UniProtKB-KW"/>
</dbReference>
<dbReference type="PANTHER" id="PTHR37294:SF1">
    <property type="entry name" value="3'-5' EXORIBONUCLEASE YHAM"/>
    <property type="match status" value="1"/>
</dbReference>
<dbReference type="InterPro" id="IPR006674">
    <property type="entry name" value="HD_domain"/>
</dbReference>
<protein>
    <submittedName>
        <fullName evidence="3">3'-5' exoribonuclease YhaM</fullName>
        <ecNumber evidence="3">3.1.-.-</ecNumber>
    </submittedName>
</protein>
<evidence type="ECO:0000259" key="2">
    <source>
        <dbReference type="SMART" id="SM00471"/>
    </source>
</evidence>
<dbReference type="EMBL" id="AP018449">
    <property type="protein sequence ID" value="BBB92812.1"/>
    <property type="molecule type" value="Genomic_DNA"/>
</dbReference>
<dbReference type="SUPFAM" id="SSF109604">
    <property type="entry name" value="HD-domain/PDEase-like"/>
    <property type="match status" value="1"/>
</dbReference>
<evidence type="ECO:0000313" key="3">
    <source>
        <dbReference type="EMBL" id="BBB92812.1"/>
    </source>
</evidence>
<dbReference type="SMART" id="SM00471">
    <property type="entry name" value="HDc"/>
    <property type="match status" value="1"/>
</dbReference>
<dbReference type="CDD" id="cd04485">
    <property type="entry name" value="DnaE_OBF"/>
    <property type="match status" value="1"/>
</dbReference>
<dbReference type="Proteomes" id="UP000276437">
    <property type="component" value="Chromosome"/>
</dbReference>
<dbReference type="RefSeq" id="WP_158618806.1">
    <property type="nucleotide sequence ID" value="NZ_AP018449.1"/>
</dbReference>
<dbReference type="EC" id="3.1.-.-" evidence="3"/>
<keyword evidence="1 3" id="KW-0378">Hydrolase</keyword>
<dbReference type="Gene3D" id="1.10.3210.10">
    <property type="entry name" value="Hypothetical protein af1432"/>
    <property type="match status" value="1"/>
</dbReference>